<evidence type="ECO:0000256" key="3">
    <source>
        <dbReference type="ARBA" id="ARBA00023242"/>
    </source>
</evidence>
<evidence type="ECO:0000256" key="5">
    <source>
        <dbReference type="PROSITE-ProRule" id="PRU00176"/>
    </source>
</evidence>
<sequence length="236" mass="27252">MSALGMPPHLLVLFQARPPLEYLEPRKRILKRKLNGLADFADAFTDEPAPEREPFETPRQRRDKRKRERILNHMERREADSAAYDPKYDPALARGNGSPWLTHDPYKTLFVGNIAYEVTEKQLWREFDTYGEIKRIRMIHDLQNKPRGYAFIEYCSERDMVAAYKRADGKKIARRRVIVDVERARTVEGWRPRRLGGGKGPSRGAPPKFYDGGGLYAAPQEPAEPPQLPPEAPQEE</sequence>
<name>A0AAD9PIY0_9APIC</name>
<dbReference type="InterPro" id="IPR034143">
    <property type="entry name" value="snRNP70_RRM"/>
</dbReference>
<dbReference type="PANTHER" id="PTHR13952">
    <property type="entry name" value="U1 SMALL NUCLEAR RIBONUCLEOPROTEIN 70 KD"/>
    <property type="match status" value="1"/>
</dbReference>
<evidence type="ECO:0000256" key="4">
    <source>
        <dbReference type="ARBA" id="ARBA00023274"/>
    </source>
</evidence>
<dbReference type="InterPro" id="IPR051183">
    <property type="entry name" value="U1_U11-U12_snRNP_70-35kDa"/>
</dbReference>
<dbReference type="SUPFAM" id="SSF54928">
    <property type="entry name" value="RNA-binding domain, RBD"/>
    <property type="match status" value="1"/>
</dbReference>
<feature type="compositionally biased region" description="Basic and acidic residues" evidence="6">
    <location>
        <begin position="69"/>
        <end position="80"/>
    </location>
</feature>
<dbReference type="GO" id="GO:0003729">
    <property type="term" value="F:mRNA binding"/>
    <property type="evidence" value="ECO:0007669"/>
    <property type="project" value="TreeGrafter"/>
</dbReference>
<dbReference type="PROSITE" id="PS50102">
    <property type="entry name" value="RRM"/>
    <property type="match status" value="1"/>
</dbReference>
<evidence type="ECO:0000256" key="2">
    <source>
        <dbReference type="ARBA" id="ARBA00022884"/>
    </source>
</evidence>
<keyword evidence="4" id="KW-0687">Ribonucleoprotein</keyword>
<feature type="compositionally biased region" description="Basic and acidic residues" evidence="6">
    <location>
        <begin position="49"/>
        <end position="60"/>
    </location>
</feature>
<comment type="caution">
    <text evidence="8">The sequence shown here is derived from an EMBL/GenBank/DDBJ whole genome shotgun (WGS) entry which is preliminary data.</text>
</comment>
<dbReference type="Pfam" id="PF12220">
    <property type="entry name" value="U1snRNP70_N"/>
    <property type="match status" value="1"/>
</dbReference>
<keyword evidence="2 5" id="KW-0694">RNA-binding</keyword>
<evidence type="ECO:0000256" key="1">
    <source>
        <dbReference type="ARBA" id="ARBA00004123"/>
    </source>
</evidence>
<keyword evidence="9" id="KW-1185">Reference proteome</keyword>
<feature type="region of interest" description="Disordered" evidence="6">
    <location>
        <begin position="43"/>
        <end position="82"/>
    </location>
</feature>
<evidence type="ECO:0000256" key="6">
    <source>
        <dbReference type="SAM" id="MobiDB-lite"/>
    </source>
</evidence>
<feature type="region of interest" description="Disordered" evidence="6">
    <location>
        <begin position="191"/>
        <end position="236"/>
    </location>
</feature>
<accession>A0AAD9PIY0</accession>
<dbReference type="InterPro" id="IPR000504">
    <property type="entry name" value="RRM_dom"/>
</dbReference>
<dbReference type="EMBL" id="JALLKP010000004">
    <property type="protein sequence ID" value="KAK2195559.1"/>
    <property type="molecule type" value="Genomic_DNA"/>
</dbReference>
<evidence type="ECO:0000259" key="7">
    <source>
        <dbReference type="PROSITE" id="PS50102"/>
    </source>
</evidence>
<gene>
    <name evidence="8" type="ORF">BdWA1_003235</name>
</gene>
<dbReference type="InterPro" id="IPR035979">
    <property type="entry name" value="RBD_domain_sf"/>
</dbReference>
<dbReference type="GeneID" id="94337532"/>
<proteinExistence type="predicted"/>
<evidence type="ECO:0000313" key="8">
    <source>
        <dbReference type="EMBL" id="KAK2195559.1"/>
    </source>
</evidence>
<dbReference type="CDD" id="cd12236">
    <property type="entry name" value="RRM_snRNP70"/>
    <property type="match status" value="1"/>
</dbReference>
<dbReference type="RefSeq" id="XP_067802402.1">
    <property type="nucleotide sequence ID" value="XM_067948251.1"/>
</dbReference>
<protein>
    <submittedName>
        <fullName evidence="8">Bifunctional Nucleotide-binding alpha-beta plait domain superfamily/RNA recognition motif domain/snRNP70</fullName>
    </submittedName>
</protein>
<dbReference type="GO" id="GO:0030619">
    <property type="term" value="F:U1 snRNA binding"/>
    <property type="evidence" value="ECO:0007669"/>
    <property type="project" value="InterPro"/>
</dbReference>
<dbReference type="SMART" id="SM00360">
    <property type="entry name" value="RRM"/>
    <property type="match status" value="1"/>
</dbReference>
<dbReference type="AlphaFoldDB" id="A0AAD9PIY0"/>
<dbReference type="GO" id="GO:0005685">
    <property type="term" value="C:U1 snRNP"/>
    <property type="evidence" value="ECO:0007669"/>
    <property type="project" value="TreeGrafter"/>
</dbReference>
<organism evidence="8 9">
    <name type="scientific">Babesia duncani</name>
    <dbReference type="NCBI Taxonomy" id="323732"/>
    <lineage>
        <taxon>Eukaryota</taxon>
        <taxon>Sar</taxon>
        <taxon>Alveolata</taxon>
        <taxon>Apicomplexa</taxon>
        <taxon>Aconoidasida</taxon>
        <taxon>Piroplasmida</taxon>
        <taxon>Babesiidae</taxon>
        <taxon>Babesia</taxon>
    </lineage>
</organism>
<reference evidence="8" key="1">
    <citation type="journal article" date="2023" name="Nat. Microbiol.">
        <title>Babesia duncani multi-omics identifies virulence factors and drug targets.</title>
        <authorList>
            <person name="Singh P."/>
            <person name="Lonardi S."/>
            <person name="Liang Q."/>
            <person name="Vydyam P."/>
            <person name="Khabirova E."/>
            <person name="Fang T."/>
            <person name="Gihaz S."/>
            <person name="Thekkiniath J."/>
            <person name="Munshi M."/>
            <person name="Abel S."/>
            <person name="Ciampossin L."/>
            <person name="Batugedara G."/>
            <person name="Gupta M."/>
            <person name="Lu X.M."/>
            <person name="Lenz T."/>
            <person name="Chakravarty S."/>
            <person name="Cornillot E."/>
            <person name="Hu Y."/>
            <person name="Ma W."/>
            <person name="Gonzalez L.M."/>
            <person name="Sanchez S."/>
            <person name="Estrada K."/>
            <person name="Sanchez-Flores A."/>
            <person name="Montero E."/>
            <person name="Harb O.S."/>
            <person name="Le Roch K.G."/>
            <person name="Mamoun C.B."/>
        </authorList>
    </citation>
    <scope>NUCLEOTIDE SEQUENCE</scope>
    <source>
        <strain evidence="8">WA1</strain>
    </source>
</reference>
<dbReference type="InterPro" id="IPR022023">
    <property type="entry name" value="U1snRNP70_N"/>
</dbReference>
<dbReference type="FunFam" id="3.30.70.330:FF:000132">
    <property type="entry name" value="Small nuclear ribonucleoprotein U11/U12 subunit 35"/>
    <property type="match status" value="1"/>
</dbReference>
<dbReference type="InterPro" id="IPR012677">
    <property type="entry name" value="Nucleotide-bd_a/b_plait_sf"/>
</dbReference>
<dbReference type="Gene3D" id="3.30.70.330">
    <property type="match status" value="1"/>
</dbReference>
<comment type="subcellular location">
    <subcellularLocation>
        <location evidence="1">Nucleus</location>
    </subcellularLocation>
</comment>
<dbReference type="GO" id="GO:0071004">
    <property type="term" value="C:U2-type prespliceosome"/>
    <property type="evidence" value="ECO:0007669"/>
    <property type="project" value="TreeGrafter"/>
</dbReference>
<dbReference type="Pfam" id="PF00076">
    <property type="entry name" value="RRM_1"/>
    <property type="match status" value="1"/>
</dbReference>
<dbReference type="GO" id="GO:0000398">
    <property type="term" value="P:mRNA splicing, via spliceosome"/>
    <property type="evidence" value="ECO:0007669"/>
    <property type="project" value="TreeGrafter"/>
</dbReference>
<dbReference type="Proteomes" id="UP001214638">
    <property type="component" value="Unassembled WGS sequence"/>
</dbReference>
<dbReference type="PANTHER" id="PTHR13952:SF5">
    <property type="entry name" value="U1 SMALL NUCLEAR RIBONUCLEOPROTEIN 70 KDA"/>
    <property type="match status" value="1"/>
</dbReference>
<dbReference type="KEGG" id="bdw:94337532"/>
<dbReference type="GO" id="GO:0071011">
    <property type="term" value="C:precatalytic spliceosome"/>
    <property type="evidence" value="ECO:0007669"/>
    <property type="project" value="TreeGrafter"/>
</dbReference>
<evidence type="ECO:0000313" key="9">
    <source>
        <dbReference type="Proteomes" id="UP001214638"/>
    </source>
</evidence>
<feature type="compositionally biased region" description="Pro residues" evidence="6">
    <location>
        <begin position="222"/>
        <end position="236"/>
    </location>
</feature>
<feature type="domain" description="RRM" evidence="7">
    <location>
        <begin position="107"/>
        <end position="184"/>
    </location>
</feature>
<keyword evidence="3" id="KW-0539">Nucleus</keyword>